<dbReference type="GO" id="GO:0140291">
    <property type="term" value="P:peptidyl-glutamate ADP-deribosylation"/>
    <property type="evidence" value="ECO:0007669"/>
    <property type="project" value="TreeGrafter"/>
</dbReference>
<name>A0A6M0IPA5_9BACT</name>
<dbReference type="AlphaFoldDB" id="A0A6M0IPA5"/>
<evidence type="ECO:0000259" key="2">
    <source>
        <dbReference type="PROSITE" id="PS51154"/>
    </source>
</evidence>
<keyword evidence="4" id="KW-1185">Reference proteome</keyword>
<dbReference type="Gene3D" id="3.40.220.10">
    <property type="entry name" value="Leucine Aminopeptidase, subunit E, domain 1"/>
    <property type="match status" value="1"/>
</dbReference>
<comment type="catalytic activity">
    <reaction evidence="1">
        <text>an N-(ADP-alpha-D-ribosyl)-thymidine in DNA + H2O = a thymidine in DNA + ADP-D-ribose</text>
        <dbReference type="Rhea" id="RHEA:71655"/>
        <dbReference type="Rhea" id="RHEA-COMP:13556"/>
        <dbReference type="Rhea" id="RHEA-COMP:18051"/>
        <dbReference type="ChEBI" id="CHEBI:15377"/>
        <dbReference type="ChEBI" id="CHEBI:57967"/>
        <dbReference type="ChEBI" id="CHEBI:137386"/>
        <dbReference type="ChEBI" id="CHEBI:191199"/>
    </reaction>
    <physiologicalReaction direction="left-to-right" evidence="1">
        <dbReference type="Rhea" id="RHEA:71656"/>
    </physiologicalReaction>
</comment>
<evidence type="ECO:0000313" key="3">
    <source>
        <dbReference type="EMBL" id="NEU68753.1"/>
    </source>
</evidence>
<dbReference type="Proteomes" id="UP000477386">
    <property type="component" value="Unassembled WGS sequence"/>
</dbReference>
<dbReference type="EMBL" id="JAAGNZ010000002">
    <property type="protein sequence ID" value="NEU68753.1"/>
    <property type="molecule type" value="Genomic_DNA"/>
</dbReference>
<organism evidence="3 4">
    <name type="scientific">Spirosoma agri</name>
    <dbReference type="NCBI Taxonomy" id="1987381"/>
    <lineage>
        <taxon>Bacteria</taxon>
        <taxon>Pseudomonadati</taxon>
        <taxon>Bacteroidota</taxon>
        <taxon>Cytophagia</taxon>
        <taxon>Cytophagales</taxon>
        <taxon>Cytophagaceae</taxon>
        <taxon>Spirosoma</taxon>
    </lineage>
</organism>
<dbReference type="SUPFAM" id="SSF52949">
    <property type="entry name" value="Macro domain-like"/>
    <property type="match status" value="1"/>
</dbReference>
<gene>
    <name evidence="3" type="ORF">GK091_17830</name>
</gene>
<dbReference type="Pfam" id="PF01661">
    <property type="entry name" value="Macro"/>
    <property type="match status" value="1"/>
</dbReference>
<reference evidence="3 4" key="1">
    <citation type="submission" date="2020-02" db="EMBL/GenBank/DDBJ databases">
        <title>Draft genome sequence of two Spirosoma agri KCTC 52727 and Spirosoma terrae KCTC 52035.</title>
        <authorList>
            <person name="Rojas J."/>
            <person name="Ambika Manirajan B."/>
            <person name="Ratering S."/>
            <person name="Suarez C."/>
            <person name="Schnell S."/>
        </authorList>
    </citation>
    <scope>NUCLEOTIDE SEQUENCE [LARGE SCALE GENOMIC DNA]</scope>
    <source>
        <strain evidence="3 4">KCTC 52727</strain>
    </source>
</reference>
<dbReference type="PROSITE" id="PS51154">
    <property type="entry name" value="MACRO"/>
    <property type="match status" value="1"/>
</dbReference>
<evidence type="ECO:0000256" key="1">
    <source>
        <dbReference type="ARBA" id="ARBA00035885"/>
    </source>
</evidence>
<sequence length="349" mass="39976">MIHFLTGDLLSSNAQALVNTVNTVGVMGKGIALQFREHFPLNFKLYKKSCDNHKLQPGTLLVVHEPTLDGERIIINFPTKTDWKHKSSYAYIESGLKELVRVIDEERITSIAIPPLGCGNGGLKWEKVRPMMESYLNGVSSDVYIYEPNEAVKQVLQQQQVKKHTHLTPARAMLLYALFSYEKMGEHASLFVANKLAYFLQRLGENLRLNFVAHHYGPYATEVGHVLYKLNGSYMTGMEQKEAKAFEPLHLRYDKYDEVRTFVESNLKSEQRQRLDDLLVLISGFQSALSLEVLASVDFITDREGPLPTEDVFKRLQNWSDRKKRLVKERHVTVALEQLNAYKQRTAFA</sequence>
<dbReference type="InterPro" id="IPR002589">
    <property type="entry name" value="Macro_dom"/>
</dbReference>
<evidence type="ECO:0000313" key="4">
    <source>
        <dbReference type="Proteomes" id="UP000477386"/>
    </source>
</evidence>
<comment type="caution">
    <text evidence="3">The sequence shown here is derived from an EMBL/GenBank/DDBJ whole genome shotgun (WGS) entry which is preliminary data.</text>
</comment>
<feature type="domain" description="Macro" evidence="2">
    <location>
        <begin position="1"/>
        <end position="164"/>
    </location>
</feature>
<dbReference type="PANTHER" id="PTHR12521">
    <property type="entry name" value="PROTEIN C6ORF130"/>
    <property type="match status" value="1"/>
</dbReference>
<dbReference type="PANTHER" id="PTHR12521:SF0">
    <property type="entry name" value="ADP-RIBOSE GLYCOHYDROLASE OARD1"/>
    <property type="match status" value="1"/>
</dbReference>
<dbReference type="CDD" id="cd02901">
    <property type="entry name" value="Macro_Poa1p-like"/>
    <property type="match status" value="1"/>
</dbReference>
<accession>A0A6M0IPA5</accession>
<dbReference type="RefSeq" id="WP_164041255.1">
    <property type="nucleotide sequence ID" value="NZ_JAAGNZ010000002.1"/>
</dbReference>
<protein>
    <submittedName>
        <fullName evidence="3">Macro domain-containing protein</fullName>
    </submittedName>
</protein>
<proteinExistence type="predicted"/>
<dbReference type="InterPro" id="IPR043472">
    <property type="entry name" value="Macro_dom-like"/>
</dbReference>
<dbReference type="SMART" id="SM00506">
    <property type="entry name" value="A1pp"/>
    <property type="match status" value="1"/>
</dbReference>
<dbReference type="InterPro" id="IPR050892">
    <property type="entry name" value="ADP-ribose_metab_enzymes"/>
</dbReference>